<comment type="caution">
    <text evidence="3">The sequence shown here is derived from an EMBL/GenBank/DDBJ whole genome shotgun (WGS) entry which is preliminary data.</text>
</comment>
<dbReference type="OrthoDB" id="3926337at2759"/>
<evidence type="ECO:0000313" key="3">
    <source>
        <dbReference type="EMBL" id="TKA83537.1"/>
    </source>
</evidence>
<evidence type="ECO:0000313" key="4">
    <source>
        <dbReference type="Proteomes" id="UP000309340"/>
    </source>
</evidence>
<evidence type="ECO:0000256" key="1">
    <source>
        <dbReference type="SAM" id="Coils"/>
    </source>
</evidence>
<feature type="compositionally biased region" description="Polar residues" evidence="2">
    <location>
        <begin position="136"/>
        <end position="148"/>
    </location>
</feature>
<evidence type="ECO:0000256" key="2">
    <source>
        <dbReference type="SAM" id="MobiDB-lite"/>
    </source>
</evidence>
<accession>A0A4U0Y287</accession>
<dbReference type="AlphaFoldDB" id="A0A4U0Y287"/>
<keyword evidence="4" id="KW-1185">Reference proteome</keyword>
<feature type="region of interest" description="Disordered" evidence="2">
    <location>
        <begin position="293"/>
        <end position="373"/>
    </location>
</feature>
<dbReference type="Proteomes" id="UP000309340">
    <property type="component" value="Unassembled WGS sequence"/>
</dbReference>
<feature type="compositionally biased region" description="Polar residues" evidence="2">
    <location>
        <begin position="42"/>
        <end position="53"/>
    </location>
</feature>
<sequence>MTSHDGPHAATRHVKDRRPAYNTEAATATTAPERRSSALEGRQQTSPRSQGLSKANAAAQIDSTHRDVSRRFDIHDERLVSLEETVELLRATEARVEKRLKPYDEYQTQALDAVKQLQEVQSRLQRPTPEKASPEKPSSTVSALSTSVNEHEASIRQYSSRLLQLEDDMELAKAQSMSTQDLALALISRIQRGDILKESTAVALRLAIGSEDATSSARNPSIPRQQETPVTDDAEPLQPPIERSIETPIHLPRPSIKRKRMEPPPTAPPTVQRVRFESADLGTPEVQGALDSFLSGNLRGDDREPEEESPVVAPAVEGDAVHREAVSTPPEARRASRRARTSTTQPGFTHWREANKIVKGLRSSGPSPKKGGA</sequence>
<proteinExistence type="predicted"/>
<keyword evidence="1" id="KW-0175">Coiled coil</keyword>
<reference evidence="3 4" key="1">
    <citation type="submission" date="2017-03" db="EMBL/GenBank/DDBJ databases">
        <title>Genomes of endolithic fungi from Antarctica.</title>
        <authorList>
            <person name="Coleine C."/>
            <person name="Masonjones S."/>
            <person name="Stajich J.E."/>
        </authorList>
    </citation>
    <scope>NUCLEOTIDE SEQUENCE [LARGE SCALE GENOMIC DNA]</scope>
    <source>
        <strain evidence="3 4">CCFEE 5184</strain>
    </source>
</reference>
<gene>
    <name evidence="3" type="ORF">B0A55_00480</name>
</gene>
<name>A0A4U0Y287_9PEZI</name>
<organism evidence="3 4">
    <name type="scientific">Friedmanniomyces simplex</name>
    <dbReference type="NCBI Taxonomy" id="329884"/>
    <lineage>
        <taxon>Eukaryota</taxon>
        <taxon>Fungi</taxon>
        <taxon>Dikarya</taxon>
        <taxon>Ascomycota</taxon>
        <taxon>Pezizomycotina</taxon>
        <taxon>Dothideomycetes</taxon>
        <taxon>Dothideomycetidae</taxon>
        <taxon>Mycosphaerellales</taxon>
        <taxon>Teratosphaeriaceae</taxon>
        <taxon>Friedmanniomyces</taxon>
    </lineage>
</organism>
<feature type="coiled-coil region" evidence="1">
    <location>
        <begin position="148"/>
        <end position="175"/>
    </location>
</feature>
<dbReference type="EMBL" id="NAJQ01000007">
    <property type="protein sequence ID" value="TKA83537.1"/>
    <property type="molecule type" value="Genomic_DNA"/>
</dbReference>
<feature type="region of interest" description="Disordered" evidence="2">
    <location>
        <begin position="212"/>
        <end position="248"/>
    </location>
</feature>
<feature type="compositionally biased region" description="Polar residues" evidence="2">
    <location>
        <begin position="212"/>
        <end position="229"/>
    </location>
</feature>
<feature type="region of interest" description="Disordered" evidence="2">
    <location>
        <begin position="120"/>
        <end position="148"/>
    </location>
</feature>
<protein>
    <submittedName>
        <fullName evidence="3">Uncharacterized protein</fullName>
    </submittedName>
</protein>
<feature type="region of interest" description="Disordered" evidence="2">
    <location>
        <begin position="1"/>
        <end position="67"/>
    </location>
</feature>